<protein>
    <submittedName>
        <fullName evidence="2">Phosphoribosyltransferase</fullName>
    </submittedName>
</protein>
<keyword evidence="2" id="KW-0808">Transferase</keyword>
<dbReference type="Pfam" id="PF00156">
    <property type="entry name" value="Pribosyltran"/>
    <property type="match status" value="1"/>
</dbReference>
<reference evidence="2" key="1">
    <citation type="submission" date="2021-01" db="EMBL/GenBank/DDBJ databases">
        <title>Whole genome shotgun sequence of Sinosporangium siamense NBRC 109515.</title>
        <authorList>
            <person name="Komaki H."/>
            <person name="Tamura T."/>
        </authorList>
    </citation>
    <scope>NUCLEOTIDE SEQUENCE</scope>
    <source>
        <strain evidence="2">NBRC 109515</strain>
    </source>
</reference>
<dbReference type="CDD" id="cd06223">
    <property type="entry name" value="PRTases_typeI"/>
    <property type="match status" value="1"/>
</dbReference>
<dbReference type="RefSeq" id="WP_239128802.1">
    <property type="nucleotide sequence ID" value="NZ_BOOW01000013.1"/>
</dbReference>
<dbReference type="InterPro" id="IPR029057">
    <property type="entry name" value="PRTase-like"/>
</dbReference>
<dbReference type="AlphaFoldDB" id="A0A919RHT0"/>
<keyword evidence="3" id="KW-1185">Reference proteome</keyword>
<organism evidence="2 3">
    <name type="scientific">Sinosporangium siamense</name>
    <dbReference type="NCBI Taxonomy" id="1367973"/>
    <lineage>
        <taxon>Bacteria</taxon>
        <taxon>Bacillati</taxon>
        <taxon>Actinomycetota</taxon>
        <taxon>Actinomycetes</taxon>
        <taxon>Streptosporangiales</taxon>
        <taxon>Streptosporangiaceae</taxon>
        <taxon>Sinosporangium</taxon>
    </lineage>
</organism>
<sequence>MAEMPYDLPFLDRAEAGVLLGERLTRLGLRAPVVLGLPRGGVAVAAPVAERLHGTLDVLIVRKIGYPFQPELGVGAIAEGGAPVLDTTLMRRLGLTEETLAKVVSSERKELARQAAVYRGGRPLPDLSGRDVVVVDDGLATGGTARAALRALRPMDTAVLVLAVPVGARETREALRDEADDVVILVTPPQFRAVGEWYEHFGQLTDDDVLDLLSR</sequence>
<evidence type="ECO:0000313" key="3">
    <source>
        <dbReference type="Proteomes" id="UP000606172"/>
    </source>
</evidence>
<accession>A0A919RHT0</accession>
<dbReference type="EMBL" id="BOOW01000013">
    <property type="protein sequence ID" value="GII92079.1"/>
    <property type="molecule type" value="Genomic_DNA"/>
</dbReference>
<evidence type="ECO:0000313" key="2">
    <source>
        <dbReference type="EMBL" id="GII92079.1"/>
    </source>
</evidence>
<dbReference type="InterPro" id="IPR000836">
    <property type="entry name" value="PRTase_dom"/>
</dbReference>
<dbReference type="Gene3D" id="3.40.50.2020">
    <property type="match status" value="1"/>
</dbReference>
<keyword evidence="2" id="KW-0328">Glycosyltransferase</keyword>
<comment type="caution">
    <text evidence="2">The sequence shown here is derived from an EMBL/GenBank/DDBJ whole genome shotgun (WGS) entry which is preliminary data.</text>
</comment>
<gene>
    <name evidence="2" type="ORF">Ssi02_23100</name>
</gene>
<proteinExistence type="predicted"/>
<dbReference type="GO" id="GO:0016757">
    <property type="term" value="F:glycosyltransferase activity"/>
    <property type="evidence" value="ECO:0007669"/>
    <property type="project" value="UniProtKB-KW"/>
</dbReference>
<feature type="domain" description="Phosphoribosyltransferase" evidence="1">
    <location>
        <begin position="28"/>
        <end position="182"/>
    </location>
</feature>
<dbReference type="SUPFAM" id="SSF53271">
    <property type="entry name" value="PRTase-like"/>
    <property type="match status" value="1"/>
</dbReference>
<dbReference type="Proteomes" id="UP000606172">
    <property type="component" value="Unassembled WGS sequence"/>
</dbReference>
<dbReference type="Gene3D" id="3.30.1310.20">
    <property type="entry name" value="PRTase-like"/>
    <property type="match status" value="1"/>
</dbReference>
<name>A0A919RHT0_9ACTN</name>
<evidence type="ECO:0000259" key="1">
    <source>
        <dbReference type="Pfam" id="PF00156"/>
    </source>
</evidence>